<evidence type="ECO:0000259" key="5">
    <source>
        <dbReference type="Pfam" id="PF02872"/>
    </source>
</evidence>
<evidence type="ECO:0000259" key="4">
    <source>
        <dbReference type="Pfam" id="PF00149"/>
    </source>
</evidence>
<dbReference type="InterPro" id="IPR036907">
    <property type="entry name" value="5'-Nucleotdase_C_sf"/>
</dbReference>
<dbReference type="InterPro" id="IPR004843">
    <property type="entry name" value="Calcineurin-like_PHP"/>
</dbReference>
<evidence type="ECO:0000313" key="6">
    <source>
        <dbReference type="EMBL" id="AXE22010.1"/>
    </source>
</evidence>
<dbReference type="Gene3D" id="3.60.21.10">
    <property type="match status" value="1"/>
</dbReference>
<name>A0A344TTN9_9BACT</name>
<keyword evidence="2" id="KW-0547">Nucleotide-binding</keyword>
<gene>
    <name evidence="6" type="ORF">DR864_29545</name>
</gene>
<evidence type="ECO:0000256" key="3">
    <source>
        <dbReference type="SAM" id="MobiDB-lite"/>
    </source>
</evidence>
<dbReference type="KEGG" id="run:DR864_29545"/>
<keyword evidence="6" id="KW-0614">Plasmid</keyword>
<dbReference type="GO" id="GO:0000166">
    <property type="term" value="F:nucleotide binding"/>
    <property type="evidence" value="ECO:0007669"/>
    <property type="project" value="UniProtKB-KW"/>
</dbReference>
<feature type="domain" description="5'-Nucleotidase C-terminal" evidence="5">
    <location>
        <begin position="351"/>
        <end position="485"/>
    </location>
</feature>
<feature type="domain" description="Calcineurin-like phosphoesterase" evidence="4">
    <location>
        <begin position="45"/>
        <end position="267"/>
    </location>
</feature>
<dbReference type="Gene3D" id="3.90.780.10">
    <property type="entry name" value="5'-Nucleotidase, C-terminal domain"/>
    <property type="match status" value="1"/>
</dbReference>
<dbReference type="GO" id="GO:0016787">
    <property type="term" value="F:hydrolase activity"/>
    <property type="evidence" value="ECO:0007669"/>
    <property type="project" value="UniProtKB-KW"/>
</dbReference>
<feature type="compositionally biased region" description="Polar residues" evidence="3">
    <location>
        <begin position="22"/>
        <end position="40"/>
    </location>
</feature>
<dbReference type="Proteomes" id="UP000251993">
    <property type="component" value="Plasmid unnamed6"/>
</dbReference>
<dbReference type="OrthoDB" id="9775118at2"/>
<evidence type="ECO:0000256" key="2">
    <source>
        <dbReference type="RuleBase" id="RU362119"/>
    </source>
</evidence>
<geneLocation type="plasmid" evidence="6 7">
    <name>unnamed6</name>
</geneLocation>
<dbReference type="PANTHER" id="PTHR11575:SF42">
    <property type="entry name" value="SULFUR OXIDATION PROTEIN SOXB"/>
    <property type="match status" value="1"/>
</dbReference>
<dbReference type="EMBL" id="CP030856">
    <property type="protein sequence ID" value="AXE22010.1"/>
    <property type="molecule type" value="Genomic_DNA"/>
</dbReference>
<protein>
    <submittedName>
        <fullName evidence="6">Bifunctional metallophosphatase/5'-nucleotidase</fullName>
    </submittedName>
</protein>
<feature type="region of interest" description="Disordered" evidence="3">
    <location>
        <begin position="19"/>
        <end position="40"/>
    </location>
</feature>
<keyword evidence="2" id="KW-0378">Hydrolase</keyword>
<dbReference type="SUPFAM" id="SSF55816">
    <property type="entry name" value="5'-nucleotidase (syn. UDP-sugar hydrolase), C-terminal domain"/>
    <property type="match status" value="1"/>
</dbReference>
<dbReference type="GO" id="GO:0030288">
    <property type="term" value="C:outer membrane-bounded periplasmic space"/>
    <property type="evidence" value="ECO:0007669"/>
    <property type="project" value="TreeGrafter"/>
</dbReference>
<dbReference type="InterPro" id="IPR029052">
    <property type="entry name" value="Metallo-depent_PP-like"/>
</dbReference>
<evidence type="ECO:0000256" key="1">
    <source>
        <dbReference type="ARBA" id="ARBA00022729"/>
    </source>
</evidence>
<accession>A0A344TTN9</accession>
<dbReference type="PANTHER" id="PTHR11575">
    <property type="entry name" value="5'-NUCLEOTIDASE-RELATED"/>
    <property type="match status" value="1"/>
</dbReference>
<proteinExistence type="inferred from homology"/>
<dbReference type="PRINTS" id="PR01607">
    <property type="entry name" value="APYRASEFAMLY"/>
</dbReference>
<dbReference type="GO" id="GO:0009166">
    <property type="term" value="P:nucleotide catabolic process"/>
    <property type="evidence" value="ECO:0007669"/>
    <property type="project" value="InterPro"/>
</dbReference>
<dbReference type="Pfam" id="PF00149">
    <property type="entry name" value="Metallophos"/>
    <property type="match status" value="1"/>
</dbReference>
<evidence type="ECO:0000313" key="7">
    <source>
        <dbReference type="Proteomes" id="UP000251993"/>
    </source>
</evidence>
<dbReference type="InterPro" id="IPR008334">
    <property type="entry name" value="5'-Nucleotdase_C"/>
</dbReference>
<dbReference type="SUPFAM" id="SSF56300">
    <property type="entry name" value="Metallo-dependent phosphatases"/>
    <property type="match status" value="1"/>
</dbReference>
<dbReference type="InterPro" id="IPR006179">
    <property type="entry name" value="5_nucleotidase/apyrase"/>
</dbReference>
<comment type="similarity">
    <text evidence="2">Belongs to the 5'-nucleotidase family.</text>
</comment>
<dbReference type="AlphaFoldDB" id="A0A344TTN9"/>
<organism evidence="6 7">
    <name type="scientific">Runella rosea</name>
    <dbReference type="NCBI Taxonomy" id="2259595"/>
    <lineage>
        <taxon>Bacteria</taxon>
        <taxon>Pseudomonadati</taxon>
        <taxon>Bacteroidota</taxon>
        <taxon>Cytophagia</taxon>
        <taxon>Cytophagales</taxon>
        <taxon>Spirosomataceae</taxon>
        <taxon>Runella</taxon>
    </lineage>
</organism>
<reference evidence="6 7" key="1">
    <citation type="submission" date="2018-07" db="EMBL/GenBank/DDBJ databases">
        <title>Genome sequencing of Runella.</title>
        <authorList>
            <person name="Baek M.-G."/>
            <person name="Yi H."/>
        </authorList>
    </citation>
    <scope>NUCLEOTIDE SEQUENCE [LARGE SCALE GENOMIC DNA]</scope>
    <source>
        <strain evidence="6 7">HYN0085</strain>
        <plasmid evidence="6 7">unnamed6</plasmid>
    </source>
</reference>
<keyword evidence="7" id="KW-1185">Reference proteome</keyword>
<dbReference type="Pfam" id="PF02872">
    <property type="entry name" value="5_nucleotid_C"/>
    <property type="match status" value="1"/>
</dbReference>
<sequence>MPSRRKFLQSGLFTGAILGSTPPLSASEENTNSKKSNHAKSGTITFLQTTDVHCQLHPHDELFWENNQLTFRKAGGYAHLATALDVLRKQNPTNTIVMDTGDMFQGSMLAIKTTGKAFVPLLNALNYDLYLPGNWEVVYNKQNMQHLMGGLLTPKVCANMYHDAGDGKRGNLIFQPYQIFNRLGIKIGFLGYTDPLVPIRQSPMYSKGIIYAKPEESLKEYVTLLKEQEQCDFVILLSHLGLSQQIALGNNPDCKGVDYIFGADTHERVRKPIQAEYTKIVEPGAFGSFVGKLDLRVESGKITGDSYELIEVDPKKYPAKKEIQELIEQIEKPYRAEINRIIGYSTLPLYRNFVVENTIDTLIVDALKWKVNTDIALSNGFRFCPPLTAGKDEKVAITEGYLFDMLPIDSNVKTAKATGQQLMEWLEKELQNVFAQDASKRFGGWLIRFKGMQIEFKAKERVGQRVQKVTIGGQPLNLDKTYTICACERDGDPDDMLCRLKGVKETRLTSYTLHTVMKEYLREFSPVTPALRHDATILDAPQNLLSQVFGVDYTFR</sequence>
<keyword evidence="1" id="KW-0732">Signal</keyword>